<proteinExistence type="predicted"/>
<evidence type="ECO:0000313" key="2">
    <source>
        <dbReference type="Proteomes" id="UP000774326"/>
    </source>
</evidence>
<keyword evidence="2" id="KW-1185">Reference proteome</keyword>
<dbReference type="EMBL" id="JAEUBG010001567">
    <property type="protein sequence ID" value="KAH3686189.1"/>
    <property type="molecule type" value="Genomic_DNA"/>
</dbReference>
<name>A0A9P8QB31_WICPI</name>
<dbReference type="Proteomes" id="UP000774326">
    <property type="component" value="Unassembled WGS sequence"/>
</dbReference>
<reference evidence="1" key="1">
    <citation type="journal article" date="2021" name="Open Biol.">
        <title>Shared evolutionary footprints suggest mitochondrial oxidative damage underlies multiple complex I losses in fungi.</title>
        <authorList>
            <person name="Schikora-Tamarit M.A."/>
            <person name="Marcet-Houben M."/>
            <person name="Nosek J."/>
            <person name="Gabaldon T."/>
        </authorList>
    </citation>
    <scope>NUCLEOTIDE SEQUENCE</scope>
    <source>
        <strain evidence="1">CBS2887</strain>
    </source>
</reference>
<comment type="caution">
    <text evidence="1">The sequence shown here is derived from an EMBL/GenBank/DDBJ whole genome shotgun (WGS) entry which is preliminary data.</text>
</comment>
<organism evidence="1 2">
    <name type="scientific">Wickerhamomyces pijperi</name>
    <name type="common">Yeast</name>
    <name type="synonym">Pichia pijperi</name>
    <dbReference type="NCBI Taxonomy" id="599730"/>
    <lineage>
        <taxon>Eukaryota</taxon>
        <taxon>Fungi</taxon>
        <taxon>Dikarya</taxon>
        <taxon>Ascomycota</taxon>
        <taxon>Saccharomycotina</taxon>
        <taxon>Saccharomycetes</taxon>
        <taxon>Phaffomycetales</taxon>
        <taxon>Wickerhamomycetaceae</taxon>
        <taxon>Wickerhamomyces</taxon>
    </lineage>
</organism>
<sequence>MNSSSNPMDLVLFSLNDVLSKCSSSCASIACDVVGKLAGSRQSFGWTILALAKYCARFPEDEGIASQRCMCVRVKMG</sequence>
<gene>
    <name evidence="1" type="ORF">WICPIJ_002823</name>
</gene>
<evidence type="ECO:0000313" key="1">
    <source>
        <dbReference type="EMBL" id="KAH3686189.1"/>
    </source>
</evidence>
<accession>A0A9P8QB31</accession>
<protein>
    <submittedName>
        <fullName evidence="1">Uncharacterized protein</fullName>
    </submittedName>
</protein>
<dbReference type="AlphaFoldDB" id="A0A9P8QB31"/>
<reference evidence="1" key="2">
    <citation type="submission" date="2021-01" db="EMBL/GenBank/DDBJ databases">
        <authorList>
            <person name="Schikora-Tamarit M.A."/>
        </authorList>
    </citation>
    <scope>NUCLEOTIDE SEQUENCE</scope>
    <source>
        <strain evidence="1">CBS2887</strain>
    </source>
</reference>